<dbReference type="EMBL" id="CAJNDS010002213">
    <property type="protein sequence ID" value="CAE7375927.1"/>
    <property type="molecule type" value="Genomic_DNA"/>
</dbReference>
<name>A0A812QI01_9DINO</name>
<protein>
    <submittedName>
        <fullName evidence="3">Uncharacterized protein</fullName>
    </submittedName>
</protein>
<keyword evidence="2" id="KW-0732">Signal</keyword>
<organism evidence="3 4">
    <name type="scientific">Symbiodinium natans</name>
    <dbReference type="NCBI Taxonomy" id="878477"/>
    <lineage>
        <taxon>Eukaryota</taxon>
        <taxon>Sar</taxon>
        <taxon>Alveolata</taxon>
        <taxon>Dinophyceae</taxon>
        <taxon>Suessiales</taxon>
        <taxon>Symbiodiniaceae</taxon>
        <taxon>Symbiodinium</taxon>
    </lineage>
</organism>
<keyword evidence="4" id="KW-1185">Reference proteome</keyword>
<proteinExistence type="predicted"/>
<feature type="compositionally biased region" description="Pro residues" evidence="1">
    <location>
        <begin position="86"/>
        <end position="104"/>
    </location>
</feature>
<evidence type="ECO:0000256" key="2">
    <source>
        <dbReference type="SAM" id="SignalP"/>
    </source>
</evidence>
<evidence type="ECO:0000313" key="3">
    <source>
        <dbReference type="EMBL" id="CAE7375927.1"/>
    </source>
</evidence>
<gene>
    <name evidence="3" type="ORF">SNAT2548_LOCUS20535</name>
</gene>
<feature type="region of interest" description="Disordered" evidence="1">
    <location>
        <begin position="78"/>
        <end position="104"/>
    </location>
</feature>
<comment type="caution">
    <text evidence="3">The sequence shown here is derived from an EMBL/GenBank/DDBJ whole genome shotgun (WGS) entry which is preliminary data.</text>
</comment>
<evidence type="ECO:0000256" key="1">
    <source>
        <dbReference type="SAM" id="MobiDB-lite"/>
    </source>
</evidence>
<reference evidence="3" key="1">
    <citation type="submission" date="2021-02" db="EMBL/GenBank/DDBJ databases">
        <authorList>
            <person name="Dougan E. K."/>
            <person name="Rhodes N."/>
            <person name="Thang M."/>
            <person name="Chan C."/>
        </authorList>
    </citation>
    <scope>NUCLEOTIDE SEQUENCE</scope>
</reference>
<accession>A0A812QI01</accession>
<feature type="chain" id="PRO_5032345945" evidence="2">
    <location>
        <begin position="18"/>
        <end position="120"/>
    </location>
</feature>
<dbReference type="Proteomes" id="UP000604046">
    <property type="component" value="Unassembled WGS sequence"/>
</dbReference>
<dbReference type="AlphaFoldDB" id="A0A812QI01"/>
<evidence type="ECO:0000313" key="4">
    <source>
        <dbReference type="Proteomes" id="UP000604046"/>
    </source>
</evidence>
<feature type="signal peptide" evidence="2">
    <location>
        <begin position="1"/>
        <end position="17"/>
    </location>
</feature>
<sequence length="120" mass="12278">MGLEMLGLFGIFWLGFSVHPPYDEELDDEALKSGLVAALAPGMAPTTLPIPAFVRPKPKVVPARFHVPVAVPARAPPAQASAAAAPPAPPAPPAQVPAAAPPAAVPPAAQPLLFKILTLF</sequence>